<dbReference type="GO" id="GO:0004197">
    <property type="term" value="F:cysteine-type endopeptidase activity"/>
    <property type="evidence" value="ECO:0007669"/>
    <property type="project" value="InterPro"/>
</dbReference>
<dbReference type="InterPro" id="IPR006473">
    <property type="entry name" value="Peptidase_C58_Yopt"/>
</dbReference>
<keyword evidence="3" id="KW-0788">Thiol protease</keyword>
<dbReference type="GO" id="GO:0006508">
    <property type="term" value="P:proteolysis"/>
    <property type="evidence" value="ECO:0007669"/>
    <property type="project" value="UniProtKB-KW"/>
</dbReference>
<evidence type="ECO:0000256" key="1">
    <source>
        <dbReference type="ARBA" id="ARBA00022670"/>
    </source>
</evidence>
<dbReference type="EMBL" id="ANAH02000027">
    <property type="protein sequence ID" value="EPX58013.1"/>
    <property type="molecule type" value="Genomic_DNA"/>
</dbReference>
<evidence type="ECO:0000313" key="6">
    <source>
        <dbReference type="Proteomes" id="UP000011682"/>
    </source>
</evidence>
<evidence type="ECO:0000259" key="4">
    <source>
        <dbReference type="Pfam" id="PF03543"/>
    </source>
</evidence>
<comment type="caution">
    <text evidence="5">The sequence shown here is derived from an EMBL/GenBank/DDBJ whole genome shotgun (WGS) entry which is preliminary data.</text>
</comment>
<keyword evidence="1" id="KW-0645">Protease</keyword>
<proteinExistence type="predicted"/>
<feature type="domain" description="Peptidase C58 YopT-type" evidence="4">
    <location>
        <begin position="53"/>
        <end position="102"/>
    </location>
</feature>
<reference evidence="5" key="1">
    <citation type="submission" date="2013-05" db="EMBL/GenBank/DDBJ databases">
        <title>Genome assembly of Cystobacter fuscus DSM 2262.</title>
        <authorList>
            <person name="Sharma G."/>
            <person name="Khatri I."/>
            <person name="Kaur C."/>
            <person name="Mayilraj S."/>
            <person name="Subramanian S."/>
        </authorList>
    </citation>
    <scope>NUCLEOTIDE SEQUENCE [LARGE SCALE GENOMIC DNA]</scope>
    <source>
        <strain evidence="5">DSM 2262</strain>
    </source>
</reference>
<organism evidence="5 6">
    <name type="scientific">Cystobacter fuscus (strain ATCC 25194 / DSM 2262 / NBRC 100088 / M29)</name>
    <dbReference type="NCBI Taxonomy" id="1242864"/>
    <lineage>
        <taxon>Bacteria</taxon>
        <taxon>Pseudomonadati</taxon>
        <taxon>Myxococcota</taxon>
        <taxon>Myxococcia</taxon>
        <taxon>Myxococcales</taxon>
        <taxon>Cystobacterineae</taxon>
        <taxon>Archangiaceae</taxon>
        <taxon>Cystobacter</taxon>
    </lineage>
</organism>
<keyword evidence="6" id="KW-1185">Reference proteome</keyword>
<name>S9QN92_CYSF2</name>
<dbReference type="RefSeq" id="WP_020918468.1">
    <property type="nucleotide sequence ID" value="NZ_ANAH02000027.1"/>
</dbReference>
<evidence type="ECO:0000313" key="5">
    <source>
        <dbReference type="EMBL" id="EPX58013.1"/>
    </source>
</evidence>
<sequence length="127" mass="14510">MHFDGEIKALDQDITNAIADVERHENAGLEKVWSEKYKMQSSSFFGDKVTEETNEPGFYRISLKGDRRGHAMGIENLGNGQFKFMDPNSGEFHLHDEAALRHVVTQNARLMGYANDAFSFEIQRLRT</sequence>
<keyword evidence="2" id="KW-0378">Hydrolase</keyword>
<protein>
    <recommendedName>
        <fullName evidence="4">Peptidase C58 YopT-type domain-containing protein</fullName>
    </recommendedName>
</protein>
<dbReference type="OrthoDB" id="5540601at2"/>
<evidence type="ECO:0000256" key="3">
    <source>
        <dbReference type="ARBA" id="ARBA00022807"/>
    </source>
</evidence>
<dbReference type="Gene3D" id="3.90.70.20">
    <property type="match status" value="1"/>
</dbReference>
<dbReference type="Proteomes" id="UP000011682">
    <property type="component" value="Unassembled WGS sequence"/>
</dbReference>
<dbReference type="AlphaFoldDB" id="S9QN92"/>
<accession>S9QN92</accession>
<gene>
    <name evidence="5" type="ORF">D187_004302</name>
</gene>
<evidence type="ECO:0000256" key="2">
    <source>
        <dbReference type="ARBA" id="ARBA00022801"/>
    </source>
</evidence>
<dbReference type="Pfam" id="PF03543">
    <property type="entry name" value="Peptidase_C58"/>
    <property type="match status" value="1"/>
</dbReference>